<evidence type="ECO:0000313" key="1">
    <source>
        <dbReference type="EMBL" id="GLS83615.1"/>
    </source>
</evidence>
<protein>
    <recommendedName>
        <fullName evidence="3">DUF2797 domain-containing protein</fullName>
    </recommendedName>
</protein>
<dbReference type="Pfam" id="PF10977">
    <property type="entry name" value="DUF2797"/>
    <property type="match status" value="1"/>
</dbReference>
<reference evidence="1 2" key="1">
    <citation type="journal article" date="2014" name="Int. J. Syst. Evol. Microbiol.">
        <title>Complete genome sequence of Corynebacterium casei LMG S-19264T (=DSM 44701T), isolated from a smear-ripened cheese.</title>
        <authorList>
            <consortium name="US DOE Joint Genome Institute (JGI-PGF)"/>
            <person name="Walter F."/>
            <person name="Albersmeier A."/>
            <person name="Kalinowski J."/>
            <person name="Ruckert C."/>
        </authorList>
    </citation>
    <scope>NUCLEOTIDE SEQUENCE [LARGE SCALE GENOMIC DNA]</scope>
    <source>
        <strain evidence="1 2">NBRC 112785</strain>
    </source>
</reference>
<organism evidence="1 2">
    <name type="scientific">Paraferrimonas haliotis</name>
    <dbReference type="NCBI Taxonomy" id="2013866"/>
    <lineage>
        <taxon>Bacteria</taxon>
        <taxon>Pseudomonadati</taxon>
        <taxon>Pseudomonadota</taxon>
        <taxon>Gammaproteobacteria</taxon>
        <taxon>Alteromonadales</taxon>
        <taxon>Ferrimonadaceae</taxon>
        <taxon>Paraferrimonas</taxon>
    </lineage>
</organism>
<sequence length="197" mass="22193">MKPETCHHSSVVASERCRDESWGEANCMVDHYVYLSNTSAVKVGITRHSQLPTRWIDQGANQGLPIFKVSTRYQSGLIETAMAQLISDKTNWRTMLKGDAEPLQLADIAQQLIPQIDQALDNVRLQFGEQSVQQLNHEVTEIQYPVLQYPGKISSLNFDKTPELGGTLLGIKGQYLIFDSGVINMRKFSSYLIEAEY</sequence>
<comment type="caution">
    <text evidence="1">The sequence shown here is derived from an EMBL/GenBank/DDBJ whole genome shotgun (WGS) entry which is preliminary data.</text>
</comment>
<gene>
    <name evidence="1" type="ORF">GCM10007894_15920</name>
</gene>
<proteinExistence type="predicted"/>
<dbReference type="EMBL" id="BSPO01000003">
    <property type="protein sequence ID" value="GLS83615.1"/>
    <property type="molecule type" value="Genomic_DNA"/>
</dbReference>
<evidence type="ECO:0000313" key="2">
    <source>
        <dbReference type="Proteomes" id="UP001157439"/>
    </source>
</evidence>
<dbReference type="AlphaFoldDB" id="A0AA37WYC2"/>
<name>A0AA37WYC2_9GAMM</name>
<dbReference type="Proteomes" id="UP001157439">
    <property type="component" value="Unassembled WGS sequence"/>
</dbReference>
<accession>A0AA37WYC2</accession>
<dbReference type="InterPro" id="IPR021246">
    <property type="entry name" value="DUF2797"/>
</dbReference>
<evidence type="ECO:0008006" key="3">
    <source>
        <dbReference type="Google" id="ProtNLM"/>
    </source>
</evidence>
<keyword evidence="2" id="KW-1185">Reference proteome</keyword>